<sequence>MTQRLVAIFVALPLTLALFAAALFVPLPYATYMPGPTINVLGEVNGSETVSVRGAKTYRDDGELRMTTVSVSPVGDRLSLVGLMRAWFDPHDAVYPYDFVHPKDVSAEQDQQQGAVDMVTSQDLAIANALTALGYQVKPTLQVAYVDPDTPADGALKVRDTLLELNGQKITGAQMLVKGIRATPAGDSITLTILRNGKKRTVTVKPKDSDGVPRVGFTPGRGFTYPFQVAVNIDPNIGGPSAGLMFALAIYDTLTPGSLTGGGDVAGTGTIDVNGKVGPIGGIQQKIAGAEADGVQLFLVPPDDCKEALEVDDGSPRLVKAPTFESALESVQTWADDHDATLPSCGDGSRTTAGAAS</sequence>
<dbReference type="GO" id="GO:0006508">
    <property type="term" value="P:proteolysis"/>
    <property type="evidence" value="ECO:0007669"/>
    <property type="project" value="UniProtKB-KW"/>
</dbReference>
<evidence type="ECO:0000256" key="1">
    <source>
        <dbReference type="PROSITE-ProRule" id="PRU01122"/>
    </source>
</evidence>
<dbReference type="Gene3D" id="2.30.42.10">
    <property type="match status" value="1"/>
</dbReference>
<dbReference type="InterPro" id="IPR036034">
    <property type="entry name" value="PDZ_sf"/>
</dbReference>
<dbReference type="Gene3D" id="3.30.230.10">
    <property type="match status" value="1"/>
</dbReference>
<dbReference type="SUPFAM" id="SSF54211">
    <property type="entry name" value="Ribosomal protein S5 domain 2-like"/>
    <property type="match status" value="1"/>
</dbReference>
<dbReference type="GO" id="GO:0004176">
    <property type="term" value="F:ATP-dependent peptidase activity"/>
    <property type="evidence" value="ECO:0007669"/>
    <property type="project" value="UniProtKB-UniRule"/>
</dbReference>
<dbReference type="PROSITE" id="PS50106">
    <property type="entry name" value="PDZ"/>
    <property type="match status" value="1"/>
</dbReference>
<gene>
    <name evidence="4" type="ORF">ISG29_03325</name>
</gene>
<organism evidence="4 5">
    <name type="scientific">Nocardioides acrostichi</name>
    <dbReference type="NCBI Taxonomy" id="2784339"/>
    <lineage>
        <taxon>Bacteria</taxon>
        <taxon>Bacillati</taxon>
        <taxon>Actinomycetota</taxon>
        <taxon>Actinomycetes</taxon>
        <taxon>Propionibacteriales</taxon>
        <taxon>Nocardioidaceae</taxon>
        <taxon>Nocardioides</taxon>
    </lineage>
</organism>
<evidence type="ECO:0000259" key="2">
    <source>
        <dbReference type="PROSITE" id="PS50106"/>
    </source>
</evidence>
<dbReference type="InterPro" id="IPR027065">
    <property type="entry name" value="Lon_Prtase"/>
</dbReference>
<keyword evidence="1" id="KW-0645">Protease</keyword>
<dbReference type="InterPro" id="IPR010916">
    <property type="entry name" value="TonB_box_CS"/>
</dbReference>
<dbReference type="Pfam" id="PF05362">
    <property type="entry name" value="Lon_C"/>
    <property type="match status" value="1"/>
</dbReference>
<name>A0A930UX56_9ACTN</name>
<keyword evidence="1" id="KW-0720">Serine protease</keyword>
<dbReference type="PROSITE" id="PS00430">
    <property type="entry name" value="TONB_DEPENDENT_REC_1"/>
    <property type="match status" value="1"/>
</dbReference>
<comment type="similarity">
    <text evidence="1">Belongs to the peptidase S16 family.</text>
</comment>
<reference evidence="4" key="1">
    <citation type="submission" date="2020-11" db="EMBL/GenBank/DDBJ databases">
        <title>Nocardioides sp. CBS4Y-1, whole genome shotgun sequence.</title>
        <authorList>
            <person name="Tuo L."/>
        </authorList>
    </citation>
    <scope>NUCLEOTIDE SEQUENCE</scope>
    <source>
        <strain evidence="4">CBS4Y-1</strain>
    </source>
</reference>
<keyword evidence="5" id="KW-1185">Reference proteome</keyword>
<protein>
    <recommendedName>
        <fullName evidence="1">endopeptidase La</fullName>
        <ecNumber evidence="1">3.4.21.53</ecNumber>
    </recommendedName>
</protein>
<dbReference type="InterPro" id="IPR008269">
    <property type="entry name" value="Lon_proteolytic"/>
</dbReference>
<dbReference type="AlphaFoldDB" id="A0A930UX56"/>
<dbReference type="Proteomes" id="UP000656804">
    <property type="component" value="Unassembled WGS sequence"/>
</dbReference>
<dbReference type="GO" id="GO:0004252">
    <property type="term" value="F:serine-type endopeptidase activity"/>
    <property type="evidence" value="ECO:0007669"/>
    <property type="project" value="UniProtKB-UniRule"/>
</dbReference>
<dbReference type="RefSeq" id="WP_194501893.1">
    <property type="nucleotide sequence ID" value="NZ_JADIVZ010000001.1"/>
</dbReference>
<proteinExistence type="inferred from homology"/>
<dbReference type="SMART" id="SM00228">
    <property type="entry name" value="PDZ"/>
    <property type="match status" value="1"/>
</dbReference>
<dbReference type="InterPro" id="IPR014721">
    <property type="entry name" value="Ribsml_uS5_D2-typ_fold_subgr"/>
</dbReference>
<dbReference type="PROSITE" id="PS51786">
    <property type="entry name" value="LON_PROTEOLYTIC"/>
    <property type="match status" value="1"/>
</dbReference>
<evidence type="ECO:0000313" key="5">
    <source>
        <dbReference type="Proteomes" id="UP000656804"/>
    </source>
</evidence>
<dbReference type="InterPro" id="IPR020568">
    <property type="entry name" value="Ribosomal_Su5_D2-typ_SF"/>
</dbReference>
<feature type="active site" evidence="1">
    <location>
        <position position="286"/>
    </location>
</feature>
<dbReference type="SUPFAM" id="SSF50156">
    <property type="entry name" value="PDZ domain-like"/>
    <property type="match status" value="1"/>
</dbReference>
<dbReference type="GO" id="GO:0005524">
    <property type="term" value="F:ATP binding"/>
    <property type="evidence" value="ECO:0007669"/>
    <property type="project" value="InterPro"/>
</dbReference>
<dbReference type="PANTHER" id="PTHR10046">
    <property type="entry name" value="ATP DEPENDENT LON PROTEASE FAMILY MEMBER"/>
    <property type="match status" value="1"/>
</dbReference>
<dbReference type="GO" id="GO:0030163">
    <property type="term" value="P:protein catabolic process"/>
    <property type="evidence" value="ECO:0007669"/>
    <property type="project" value="InterPro"/>
</dbReference>
<dbReference type="InterPro" id="IPR001478">
    <property type="entry name" value="PDZ"/>
</dbReference>
<feature type="active site" evidence="1">
    <location>
        <position position="241"/>
    </location>
</feature>
<keyword evidence="1" id="KW-0378">Hydrolase</keyword>
<comment type="catalytic activity">
    <reaction evidence="1">
        <text>Hydrolysis of proteins in presence of ATP.</text>
        <dbReference type="EC" id="3.4.21.53"/>
    </reaction>
</comment>
<comment type="caution">
    <text evidence="4">The sequence shown here is derived from an EMBL/GenBank/DDBJ whole genome shotgun (WGS) entry which is preliminary data.</text>
</comment>
<dbReference type="EC" id="3.4.21.53" evidence="1"/>
<feature type="domain" description="PDZ" evidence="2">
    <location>
        <begin position="115"/>
        <end position="197"/>
    </location>
</feature>
<feature type="domain" description="Lon proteolytic" evidence="3">
    <location>
        <begin position="235"/>
        <end position="334"/>
    </location>
</feature>
<evidence type="ECO:0000313" key="4">
    <source>
        <dbReference type="EMBL" id="MBF4160705.1"/>
    </source>
</evidence>
<evidence type="ECO:0000259" key="3">
    <source>
        <dbReference type="PROSITE" id="PS51786"/>
    </source>
</evidence>
<dbReference type="EMBL" id="JADIVZ010000001">
    <property type="protein sequence ID" value="MBF4160705.1"/>
    <property type="molecule type" value="Genomic_DNA"/>
</dbReference>
<accession>A0A930UX56</accession>
<dbReference type="Pfam" id="PF13180">
    <property type="entry name" value="PDZ_2"/>
    <property type="match status" value="1"/>
</dbReference>